<sequence>MVTDLLNYLGFMLLLLINFISICVVVFLLKTIHSLFFAKDKVKADFSRLLISLFLLISLSMLASSNPEVFDYKVSRHFELISAMQPSDFMKYVGYVMFFSMFFLVIYGFYSVVKVFLSLFYDRSKIIGYFLKYFLCFSLCVVIFIILTSNPELFDIKVHKVK</sequence>
<feature type="transmembrane region" description="Helical" evidence="1">
    <location>
        <begin position="49"/>
        <end position="66"/>
    </location>
</feature>
<organism evidence="2 3">
    <name type="scientific">Vibrio caribbeanicus ATCC BAA-2122</name>
    <dbReference type="NCBI Taxonomy" id="796620"/>
    <lineage>
        <taxon>Bacteria</taxon>
        <taxon>Pseudomonadati</taxon>
        <taxon>Pseudomonadota</taxon>
        <taxon>Gammaproteobacteria</taxon>
        <taxon>Vibrionales</taxon>
        <taxon>Vibrionaceae</taxon>
        <taxon>Vibrio</taxon>
    </lineage>
</organism>
<protein>
    <submittedName>
        <fullName evidence="2">Uncharacterized protein</fullName>
    </submittedName>
</protein>
<comment type="caution">
    <text evidence="2">The sequence shown here is derived from an EMBL/GenBank/DDBJ whole genome shotgun (WGS) entry which is preliminary data.</text>
</comment>
<evidence type="ECO:0000256" key="1">
    <source>
        <dbReference type="SAM" id="Phobius"/>
    </source>
</evidence>
<dbReference type="AlphaFoldDB" id="E3BP78"/>
<feature type="transmembrane region" description="Helical" evidence="1">
    <location>
        <begin position="6"/>
        <end position="29"/>
    </location>
</feature>
<proteinExistence type="predicted"/>
<keyword evidence="1" id="KW-0812">Transmembrane</keyword>
<dbReference type="EMBL" id="AEIU01000099">
    <property type="protein sequence ID" value="EFP95210.1"/>
    <property type="molecule type" value="Genomic_DNA"/>
</dbReference>
<dbReference type="Proteomes" id="UP000002943">
    <property type="component" value="Unassembled WGS sequence"/>
</dbReference>
<name>E3BP78_9VIBR</name>
<evidence type="ECO:0000313" key="3">
    <source>
        <dbReference type="Proteomes" id="UP000002943"/>
    </source>
</evidence>
<accession>E3BP78</accession>
<feature type="transmembrane region" description="Helical" evidence="1">
    <location>
        <begin position="92"/>
        <end position="117"/>
    </location>
</feature>
<keyword evidence="1" id="KW-0472">Membrane</keyword>
<dbReference type="STRING" id="796620.VIBC2010_19575"/>
<keyword evidence="3" id="KW-1185">Reference proteome</keyword>
<keyword evidence="1" id="KW-1133">Transmembrane helix</keyword>
<gene>
    <name evidence="2" type="ORF">VIBC2010_19575</name>
</gene>
<reference evidence="2 3" key="1">
    <citation type="journal article" date="2012" name="Int. J. Syst. Evol. Microbiol.">
        <title>Vibrio caribbeanicus sp. nov., isolated from the marine sponge Scleritoderma cyanea.</title>
        <authorList>
            <person name="Hoffmann M."/>
            <person name="Monday S.R."/>
            <person name="Allard M.W."/>
            <person name="Strain E.A."/>
            <person name="Whittaker P."/>
            <person name="Naum M."/>
            <person name="McCarthy P.J."/>
            <person name="Lopez J.V."/>
            <person name="Fischer M."/>
            <person name="Brown E.W."/>
        </authorList>
    </citation>
    <scope>NUCLEOTIDE SEQUENCE [LARGE SCALE GENOMIC DNA]</scope>
    <source>
        <strain evidence="2 3">ATCC BAA-2122</strain>
    </source>
</reference>
<feature type="transmembrane region" description="Helical" evidence="1">
    <location>
        <begin position="129"/>
        <end position="147"/>
    </location>
</feature>
<evidence type="ECO:0000313" key="2">
    <source>
        <dbReference type="EMBL" id="EFP95210.1"/>
    </source>
</evidence>